<reference evidence="1" key="1">
    <citation type="submission" date="2020-07" db="EMBL/GenBank/DDBJ databases">
        <title>Multicomponent nature underlies the extraordinary mechanical properties of spider dragline silk.</title>
        <authorList>
            <person name="Kono N."/>
            <person name="Nakamura H."/>
            <person name="Mori M."/>
            <person name="Yoshida Y."/>
            <person name="Ohtoshi R."/>
            <person name="Malay A.D."/>
            <person name="Moran D.A.P."/>
            <person name="Tomita M."/>
            <person name="Numata K."/>
            <person name="Arakawa K."/>
        </authorList>
    </citation>
    <scope>NUCLEOTIDE SEQUENCE</scope>
</reference>
<gene>
    <name evidence="1" type="primary">NCL1_45747</name>
    <name evidence="1" type="ORF">TNCT_227221</name>
</gene>
<dbReference type="Proteomes" id="UP000887116">
    <property type="component" value="Unassembled WGS sequence"/>
</dbReference>
<proteinExistence type="predicted"/>
<protein>
    <submittedName>
        <fullName evidence="1">Uncharacterized protein</fullName>
    </submittedName>
</protein>
<evidence type="ECO:0000313" key="2">
    <source>
        <dbReference type="Proteomes" id="UP000887116"/>
    </source>
</evidence>
<sequence>MSINFWPSLQFIAYARIAQGILYTFDLEVLKRRFLLGGLYYTQCMERIEKMVSVVLLPVYPRTVSCLSVERTKFVGVKYLPLPNEIQKKLVGVVMALAMEIKTWFDCHKYIVRDDNLDLRNKVNWFSFGIIDRLQTARIFIQDENLNIRERFHLACTYYFEDYVQMLWRNMSRADRFYARRRLPRSRGLELWLRTLHRKIPLNWEEISRNEMRHFFRSNTLGMRRYFRNLRGAEMRYQCIHFALDSGNVHHFDLYLCLRLINTGELNAMFTRLQTTEFWELFQCFLQWPFQTIFLDIVNDFQRYINEDLFHALVTLILKYKLPMEWQEYPYVNLFQCFWNLLSTKFEDYVINDKELYVLVEYVLNSSNDFDITEYLNLINE</sequence>
<evidence type="ECO:0000313" key="1">
    <source>
        <dbReference type="EMBL" id="GFR14967.1"/>
    </source>
</evidence>
<dbReference type="OrthoDB" id="6407690at2759"/>
<name>A0A8X6LNM9_TRICU</name>
<keyword evidence="2" id="KW-1185">Reference proteome</keyword>
<dbReference type="EMBL" id="BMAO01007283">
    <property type="protein sequence ID" value="GFR14967.1"/>
    <property type="molecule type" value="Genomic_DNA"/>
</dbReference>
<organism evidence="1 2">
    <name type="scientific">Trichonephila clavata</name>
    <name type="common">Joro spider</name>
    <name type="synonym">Nephila clavata</name>
    <dbReference type="NCBI Taxonomy" id="2740835"/>
    <lineage>
        <taxon>Eukaryota</taxon>
        <taxon>Metazoa</taxon>
        <taxon>Ecdysozoa</taxon>
        <taxon>Arthropoda</taxon>
        <taxon>Chelicerata</taxon>
        <taxon>Arachnida</taxon>
        <taxon>Araneae</taxon>
        <taxon>Araneomorphae</taxon>
        <taxon>Entelegynae</taxon>
        <taxon>Araneoidea</taxon>
        <taxon>Nephilidae</taxon>
        <taxon>Trichonephila</taxon>
    </lineage>
</organism>
<accession>A0A8X6LNM9</accession>
<dbReference type="AlphaFoldDB" id="A0A8X6LNM9"/>
<comment type="caution">
    <text evidence="1">The sequence shown here is derived from an EMBL/GenBank/DDBJ whole genome shotgun (WGS) entry which is preliminary data.</text>
</comment>